<dbReference type="NCBIfam" id="NF033592">
    <property type="entry name" value="transpos_IS4_1"/>
    <property type="match status" value="1"/>
</dbReference>
<name>A0ABN3XNU3_9ACTN</name>
<dbReference type="Pfam" id="PF01609">
    <property type="entry name" value="DDE_Tnp_1"/>
    <property type="match status" value="1"/>
</dbReference>
<dbReference type="InterPro" id="IPR024473">
    <property type="entry name" value="Transposases_IS4_N"/>
</dbReference>
<dbReference type="InterPro" id="IPR002559">
    <property type="entry name" value="Transposase_11"/>
</dbReference>
<keyword evidence="4" id="KW-1185">Reference proteome</keyword>
<accession>A0ABN3XNU3</accession>
<gene>
    <name evidence="3" type="ORF">GCM10010446_68300</name>
</gene>
<dbReference type="SUPFAM" id="SSF53098">
    <property type="entry name" value="Ribonuclease H-like"/>
    <property type="match status" value="1"/>
</dbReference>
<comment type="caution">
    <text evidence="3">The sequence shown here is derived from an EMBL/GenBank/DDBJ whole genome shotgun (WGS) entry which is preliminary data.</text>
</comment>
<feature type="domain" description="Transposase IS4 N-terminal" evidence="2">
    <location>
        <begin position="20"/>
        <end position="111"/>
    </location>
</feature>
<dbReference type="InterPro" id="IPR012337">
    <property type="entry name" value="RNaseH-like_sf"/>
</dbReference>
<dbReference type="EMBL" id="BAAAUD010000114">
    <property type="protein sequence ID" value="GAA2974345.1"/>
    <property type="molecule type" value="Genomic_DNA"/>
</dbReference>
<dbReference type="PANTHER" id="PTHR37529:SF1">
    <property type="entry name" value="TRANSPOSASE INSG FOR INSERTION SEQUENCE ELEMENT IS4-RELATED"/>
    <property type="match status" value="1"/>
</dbReference>
<feature type="domain" description="Transposase IS4-like" evidence="1">
    <location>
        <begin position="129"/>
        <end position="369"/>
    </location>
</feature>
<dbReference type="Pfam" id="PF13006">
    <property type="entry name" value="Nterm_IS4"/>
    <property type="match status" value="1"/>
</dbReference>
<protein>
    <submittedName>
        <fullName evidence="3">IS4 family transposase</fullName>
    </submittedName>
</protein>
<reference evidence="3 4" key="1">
    <citation type="journal article" date="2019" name="Int. J. Syst. Evol. Microbiol.">
        <title>The Global Catalogue of Microorganisms (GCM) 10K type strain sequencing project: providing services to taxonomists for standard genome sequencing and annotation.</title>
        <authorList>
            <consortium name="The Broad Institute Genomics Platform"/>
            <consortium name="The Broad Institute Genome Sequencing Center for Infectious Disease"/>
            <person name="Wu L."/>
            <person name="Ma J."/>
        </authorList>
    </citation>
    <scope>NUCLEOTIDE SEQUENCE [LARGE SCALE GENOMIC DNA]</scope>
    <source>
        <strain evidence="3 4">JCM 9088</strain>
    </source>
</reference>
<evidence type="ECO:0000259" key="2">
    <source>
        <dbReference type="Pfam" id="PF13006"/>
    </source>
</evidence>
<dbReference type="Proteomes" id="UP001500403">
    <property type="component" value="Unassembled WGS sequence"/>
</dbReference>
<dbReference type="PANTHER" id="PTHR37529">
    <property type="entry name" value="TRANSPOSASE INSG FOR INSERTION SEQUENCE ELEMENT IS4-RELATED"/>
    <property type="match status" value="1"/>
</dbReference>
<dbReference type="InterPro" id="IPR047952">
    <property type="entry name" value="Transpos_IS4"/>
</dbReference>
<proteinExistence type="predicted"/>
<evidence type="ECO:0000259" key="1">
    <source>
        <dbReference type="Pfam" id="PF01609"/>
    </source>
</evidence>
<evidence type="ECO:0000313" key="4">
    <source>
        <dbReference type="Proteomes" id="UP001500403"/>
    </source>
</evidence>
<evidence type="ECO:0000313" key="3">
    <source>
        <dbReference type="EMBL" id="GAA2974345.1"/>
    </source>
</evidence>
<organism evidence="3 4">
    <name type="scientific">Streptomyces enissocaesilis</name>
    <dbReference type="NCBI Taxonomy" id="332589"/>
    <lineage>
        <taxon>Bacteria</taxon>
        <taxon>Bacillati</taxon>
        <taxon>Actinomycetota</taxon>
        <taxon>Actinomycetes</taxon>
        <taxon>Kitasatosporales</taxon>
        <taxon>Streptomycetaceae</taxon>
        <taxon>Streptomyces</taxon>
        <taxon>Streptomyces rochei group</taxon>
    </lineage>
</organism>
<sequence>MIHSGMPAPDDAGGKAFAAGHLGELTQIVTPSLVDAVLAQTGRVQSRVRKLPSRVVVYFVLAMALFGECGYRGVWAALVAAPGMPDVDPSAAALRQARRRLGSAPLSVLFDQVKGAVAAKDAAGSWWKGLRTVAWDSTGVLVADSEANRSYCGRAAGRNGVCGFPMIRLSALVECGTRALVDAVLGPWTQSEESQCTVLCRTLKPGMLLLADRGSKGFALARSAAATGAQLLWRMSADLQPPVLHALPEGTYLSMSTGINERDRLRRWTRHRRTIAPQISGVAIRVIEATVTVRTADSTTTATSLRLFTTLLDHQRYPAAELAELYHRRWQAETAYFGLKVTLRGSDRVLRSHHTDDAQQELFGLLVVYQAARQIVVDAALQARIAPSRISLAVTIRTARNTVITATGTMRRQGRRPTPVIHHAILNPRELAPQHRPTRIQPRRVKRPISTFAYSPSRKNSPIPNAEITLTITTATDRTRRWRT</sequence>